<dbReference type="AlphaFoldDB" id="A0A6H5IER0"/>
<name>A0A6H5IER0_9HYME</name>
<dbReference type="EMBL" id="CADCXV010000734">
    <property type="protein sequence ID" value="CAB0034179.1"/>
    <property type="molecule type" value="Genomic_DNA"/>
</dbReference>
<evidence type="ECO:0000259" key="1">
    <source>
        <dbReference type="Pfam" id="PF14513"/>
    </source>
</evidence>
<dbReference type="SUPFAM" id="SSF47473">
    <property type="entry name" value="EF-hand"/>
    <property type="match status" value="1"/>
</dbReference>
<dbReference type="Proteomes" id="UP000479190">
    <property type="component" value="Unassembled WGS sequence"/>
</dbReference>
<gene>
    <name evidence="2" type="ORF">TBRA_LOCUS6077</name>
</gene>
<protein>
    <recommendedName>
        <fullName evidence="1">Diacylglycerol kinase type I N-terminal domain-containing protein</fullName>
    </recommendedName>
</protein>
<dbReference type="Pfam" id="PF14513">
    <property type="entry name" value="DAG_kinase_N"/>
    <property type="match status" value="1"/>
</dbReference>
<feature type="domain" description="Diacylglycerol kinase type I N-terminal" evidence="1">
    <location>
        <begin position="4"/>
        <end position="66"/>
    </location>
</feature>
<accession>A0A6H5IER0</accession>
<dbReference type="InterPro" id="IPR011992">
    <property type="entry name" value="EF-hand-dom_pair"/>
</dbReference>
<organism evidence="2 3">
    <name type="scientific">Trichogramma brassicae</name>
    <dbReference type="NCBI Taxonomy" id="86971"/>
    <lineage>
        <taxon>Eukaryota</taxon>
        <taxon>Metazoa</taxon>
        <taxon>Ecdysozoa</taxon>
        <taxon>Arthropoda</taxon>
        <taxon>Hexapoda</taxon>
        <taxon>Insecta</taxon>
        <taxon>Pterygota</taxon>
        <taxon>Neoptera</taxon>
        <taxon>Endopterygota</taxon>
        <taxon>Hymenoptera</taxon>
        <taxon>Apocrita</taxon>
        <taxon>Proctotrupomorpha</taxon>
        <taxon>Chalcidoidea</taxon>
        <taxon>Trichogrammatidae</taxon>
        <taxon>Trichogramma</taxon>
    </lineage>
</organism>
<dbReference type="InterPro" id="IPR029477">
    <property type="entry name" value="DAG_kinase_typeI_N"/>
</dbReference>
<evidence type="ECO:0000313" key="2">
    <source>
        <dbReference type="EMBL" id="CAB0034179.1"/>
    </source>
</evidence>
<proteinExistence type="predicted"/>
<dbReference type="Gene3D" id="1.10.238.110">
    <property type="entry name" value="Diacylglycerol kinase alpha"/>
    <property type="match status" value="1"/>
</dbReference>
<dbReference type="InterPro" id="IPR038199">
    <property type="entry name" value="DGK_typeI_N_sf"/>
</dbReference>
<keyword evidence="3" id="KW-1185">Reference proteome</keyword>
<dbReference type="OrthoDB" id="242257at2759"/>
<sequence>MARQWEKLSPAEFQQLQDLAAYSSRKLQDVLLEFCAATTPGDVPKYQPDGFSGNKVHEISWQDFREIKHYVKKEGKKRKDRVKDVRLLGRSKGFFSYEPCGREKKDINNWTYSLPHGQRHRRRCRRIRNRRERKREKGGQRRLAAI</sequence>
<reference evidence="2 3" key="1">
    <citation type="submission" date="2020-02" db="EMBL/GenBank/DDBJ databases">
        <authorList>
            <person name="Ferguson B K."/>
        </authorList>
    </citation>
    <scope>NUCLEOTIDE SEQUENCE [LARGE SCALE GENOMIC DNA]</scope>
</reference>
<evidence type="ECO:0000313" key="3">
    <source>
        <dbReference type="Proteomes" id="UP000479190"/>
    </source>
</evidence>